<evidence type="ECO:0000313" key="6">
    <source>
        <dbReference type="Proteomes" id="UP001172159"/>
    </source>
</evidence>
<dbReference type="PANTHER" id="PTHR10584">
    <property type="entry name" value="SUGAR KINASE"/>
    <property type="match status" value="1"/>
</dbReference>
<dbReference type="EMBL" id="JAUKTV010000026">
    <property type="protein sequence ID" value="KAK0702449.1"/>
    <property type="molecule type" value="Genomic_DNA"/>
</dbReference>
<feature type="region of interest" description="Disordered" evidence="3">
    <location>
        <begin position="1"/>
        <end position="25"/>
    </location>
</feature>
<name>A0AA39ZRQ5_9PEZI</name>
<accession>A0AA39ZRQ5</accession>
<dbReference type="PRINTS" id="PR00990">
    <property type="entry name" value="RIBOKINASE"/>
</dbReference>
<evidence type="ECO:0000259" key="4">
    <source>
        <dbReference type="Pfam" id="PF00294"/>
    </source>
</evidence>
<evidence type="ECO:0000256" key="3">
    <source>
        <dbReference type="SAM" id="MobiDB-lite"/>
    </source>
</evidence>
<dbReference type="PANTHER" id="PTHR10584:SF166">
    <property type="entry name" value="RIBOKINASE"/>
    <property type="match status" value="1"/>
</dbReference>
<dbReference type="Gene3D" id="3.40.1190.20">
    <property type="match status" value="1"/>
</dbReference>
<dbReference type="GO" id="GO:0006796">
    <property type="term" value="P:phosphate-containing compound metabolic process"/>
    <property type="evidence" value="ECO:0007669"/>
    <property type="project" value="UniProtKB-ARBA"/>
</dbReference>
<dbReference type="InterPro" id="IPR011611">
    <property type="entry name" value="PfkB_dom"/>
</dbReference>
<dbReference type="Proteomes" id="UP001172159">
    <property type="component" value="Unassembled WGS sequence"/>
</dbReference>
<dbReference type="SUPFAM" id="SSF53613">
    <property type="entry name" value="Ribokinase-like"/>
    <property type="match status" value="1"/>
</dbReference>
<sequence length="357" mass="39161">MDTTNPIRDNPSKPPTLRQPPLPKKARILVVGSLNWDTIEEHDRLPTPNNQSTLLQTSEIPGGHGFNQTVACVRLSNRKPPPEGSPSPLPYGLKLRVKMIGRVGNDKEGQKMKDQLERLGVDVSQIHDKTSKAKTGSARIYVDHRGASITSDTAGANNEFLPDDLPDFETEQKDLGVDMVLIQMEMPEETVIEAVSRIKALSTPVPIVLNAAPARTTQIPLDLYKVDHLIMKAPRVDRLMGVSAEEMDLDEKGCGRKTTKEYIDFCKQCIRRGARCAIVTMGERGAVAVGTQGGYQSTEFYIAAQRLHGHDRPVDTTGASDVFVGAYVVELLRQKKTGVPEDIYAAVKKGSTLADLQ</sequence>
<dbReference type="Pfam" id="PF00294">
    <property type="entry name" value="PfkB"/>
    <property type="match status" value="1"/>
</dbReference>
<feature type="domain" description="Carbohydrate kinase PfkB" evidence="4">
    <location>
        <begin position="26"/>
        <end position="355"/>
    </location>
</feature>
<evidence type="ECO:0000313" key="5">
    <source>
        <dbReference type="EMBL" id="KAK0702449.1"/>
    </source>
</evidence>
<gene>
    <name evidence="5" type="ORF">B0T21DRAFT_416996</name>
</gene>
<protein>
    <submittedName>
        <fullName evidence="5">Ribokinase-like protein</fullName>
    </submittedName>
</protein>
<organism evidence="5 6">
    <name type="scientific">Apiosordaria backusii</name>
    <dbReference type="NCBI Taxonomy" id="314023"/>
    <lineage>
        <taxon>Eukaryota</taxon>
        <taxon>Fungi</taxon>
        <taxon>Dikarya</taxon>
        <taxon>Ascomycota</taxon>
        <taxon>Pezizomycotina</taxon>
        <taxon>Sordariomycetes</taxon>
        <taxon>Sordariomycetidae</taxon>
        <taxon>Sordariales</taxon>
        <taxon>Lasiosphaeriaceae</taxon>
        <taxon>Apiosordaria</taxon>
    </lineage>
</organism>
<dbReference type="GO" id="GO:0016301">
    <property type="term" value="F:kinase activity"/>
    <property type="evidence" value="ECO:0007669"/>
    <property type="project" value="UniProtKB-KW"/>
</dbReference>
<evidence type="ECO:0000256" key="2">
    <source>
        <dbReference type="ARBA" id="ARBA00022777"/>
    </source>
</evidence>
<dbReference type="InterPro" id="IPR002139">
    <property type="entry name" value="Ribo/fructo_kinase"/>
</dbReference>
<comment type="caution">
    <text evidence="5">The sequence shown here is derived from an EMBL/GenBank/DDBJ whole genome shotgun (WGS) entry which is preliminary data.</text>
</comment>
<proteinExistence type="predicted"/>
<keyword evidence="1" id="KW-0808">Transferase</keyword>
<dbReference type="InterPro" id="IPR029056">
    <property type="entry name" value="Ribokinase-like"/>
</dbReference>
<reference evidence="5" key="1">
    <citation type="submission" date="2023-06" db="EMBL/GenBank/DDBJ databases">
        <title>Genome-scale phylogeny and comparative genomics of the fungal order Sordariales.</title>
        <authorList>
            <consortium name="Lawrence Berkeley National Laboratory"/>
            <person name="Hensen N."/>
            <person name="Bonometti L."/>
            <person name="Westerberg I."/>
            <person name="Brannstrom I.O."/>
            <person name="Guillou S."/>
            <person name="Cros-Aarteil S."/>
            <person name="Calhoun S."/>
            <person name="Haridas S."/>
            <person name="Kuo A."/>
            <person name="Mondo S."/>
            <person name="Pangilinan J."/>
            <person name="Riley R."/>
            <person name="Labutti K."/>
            <person name="Andreopoulos B."/>
            <person name="Lipzen A."/>
            <person name="Chen C."/>
            <person name="Yanf M."/>
            <person name="Daum C."/>
            <person name="Ng V."/>
            <person name="Clum A."/>
            <person name="Steindorff A."/>
            <person name="Ohm R."/>
            <person name="Martin F."/>
            <person name="Silar P."/>
            <person name="Natvig D."/>
            <person name="Lalanne C."/>
            <person name="Gautier V."/>
            <person name="Ament-Velasquez S.L."/>
            <person name="Kruys A."/>
            <person name="Hutchinson M.I."/>
            <person name="Powell A.J."/>
            <person name="Barry K."/>
            <person name="Miller A.N."/>
            <person name="Grigoriev I.V."/>
            <person name="Debuchy R."/>
            <person name="Gladieux P."/>
            <person name="Thoren M.H."/>
            <person name="Johannesson H."/>
        </authorList>
    </citation>
    <scope>NUCLEOTIDE SEQUENCE</scope>
    <source>
        <strain evidence="5">CBS 540.89</strain>
    </source>
</reference>
<evidence type="ECO:0000256" key="1">
    <source>
        <dbReference type="ARBA" id="ARBA00022679"/>
    </source>
</evidence>
<keyword evidence="2" id="KW-0418">Kinase</keyword>
<feature type="compositionally biased region" description="Pro residues" evidence="3">
    <location>
        <begin position="12"/>
        <end position="23"/>
    </location>
</feature>
<keyword evidence="6" id="KW-1185">Reference proteome</keyword>
<dbReference type="AlphaFoldDB" id="A0AA39ZRQ5"/>